<evidence type="ECO:0000313" key="4">
    <source>
        <dbReference type="Proteomes" id="UP000256329"/>
    </source>
</evidence>
<organism evidence="3 4">
    <name type="scientific">Ammonifex thiophilus</name>
    <dbReference type="NCBI Taxonomy" id="444093"/>
    <lineage>
        <taxon>Bacteria</taxon>
        <taxon>Bacillati</taxon>
        <taxon>Bacillota</taxon>
        <taxon>Clostridia</taxon>
        <taxon>Thermoanaerobacterales</taxon>
        <taxon>Thermoanaerobacteraceae</taxon>
        <taxon>Ammonifex</taxon>
    </lineage>
</organism>
<dbReference type="OrthoDB" id="1063910at2"/>
<dbReference type="InterPro" id="IPR052216">
    <property type="entry name" value="CRISPR_Csm3_endoribonuclease"/>
</dbReference>
<dbReference type="InterPro" id="IPR005537">
    <property type="entry name" value="RAMP_III_fam"/>
</dbReference>
<keyword evidence="4" id="KW-1185">Reference proteome</keyword>
<evidence type="ECO:0000256" key="1">
    <source>
        <dbReference type="ARBA" id="ARBA00023118"/>
    </source>
</evidence>
<dbReference type="PANTHER" id="PTHR35579:SF3">
    <property type="entry name" value="CRISPR SYSTEM CMS ENDORIBONUCLEASE CSM3"/>
    <property type="match status" value="1"/>
</dbReference>
<dbReference type="AlphaFoldDB" id="A0A3D8P564"/>
<comment type="caution">
    <text evidence="3">The sequence shown here is derived from an EMBL/GenBank/DDBJ whole genome shotgun (WGS) entry which is preliminary data.</text>
</comment>
<dbReference type="Pfam" id="PF03787">
    <property type="entry name" value="RAMPs"/>
    <property type="match status" value="1"/>
</dbReference>
<evidence type="ECO:0000259" key="2">
    <source>
        <dbReference type="Pfam" id="PF03787"/>
    </source>
</evidence>
<proteinExistence type="predicted"/>
<sequence>MGKLWLLKLEVRFEGMLHIGGTGSPQLLVDRTVVLDKEGRPYLPASTVRGRLRACLERLLKTLNQPVCSPPYPELMCPQGYPEENYCPACRLFGSPWRQGALYFRDFVLDPKPGEAEIAELRLLRMGIGIDRRRNTVEEERLFFTEVVSSSAGGKELRFVGEVELREGAPELLGWLLASLRLVTYMGGQKSRGLGRARIEVSEIKSWDPERGWVAVSDVKRFAEEVIERALSGAASV</sequence>
<accession>A0A3D8P564</accession>
<name>A0A3D8P564_9THEO</name>
<reference evidence="3 4" key="1">
    <citation type="submission" date="2018-08" db="EMBL/GenBank/DDBJ databases">
        <title>Form III RuBisCO-mediated autotrophy in Thermodesulfobium bacteria.</title>
        <authorList>
            <person name="Toshchakov S.V."/>
            <person name="Kublanov I.V."/>
            <person name="Frolov E."/>
            <person name="Bonch-Osmolovskaya E.A."/>
            <person name="Tourova T.P."/>
            <person name="Chernych N.A."/>
            <person name="Lebedinsky A.V."/>
        </authorList>
    </citation>
    <scope>NUCLEOTIDE SEQUENCE [LARGE SCALE GENOMIC DNA]</scope>
    <source>
        <strain evidence="3 4">SR</strain>
    </source>
</reference>
<protein>
    <recommendedName>
        <fullName evidence="2">CRISPR type III-associated protein domain-containing protein</fullName>
    </recommendedName>
</protein>
<gene>
    <name evidence="3" type="ORF">DXX99_04625</name>
</gene>
<dbReference type="RefSeq" id="WP_115792347.1">
    <property type="nucleotide sequence ID" value="NZ_QSLN01000004.1"/>
</dbReference>
<dbReference type="Proteomes" id="UP000256329">
    <property type="component" value="Unassembled WGS sequence"/>
</dbReference>
<dbReference type="GO" id="GO:0051607">
    <property type="term" value="P:defense response to virus"/>
    <property type="evidence" value="ECO:0007669"/>
    <property type="project" value="UniProtKB-KW"/>
</dbReference>
<keyword evidence="1" id="KW-0051">Antiviral defense</keyword>
<dbReference type="PANTHER" id="PTHR35579">
    <property type="entry name" value="CRISPR SYSTEM CMS ENDORIBONUCLEASE CSM3"/>
    <property type="match status" value="1"/>
</dbReference>
<dbReference type="EMBL" id="QSLN01000004">
    <property type="protein sequence ID" value="RDV83587.1"/>
    <property type="molecule type" value="Genomic_DNA"/>
</dbReference>
<evidence type="ECO:0000313" key="3">
    <source>
        <dbReference type="EMBL" id="RDV83587.1"/>
    </source>
</evidence>
<feature type="domain" description="CRISPR type III-associated protein" evidence="2">
    <location>
        <begin position="17"/>
        <end position="197"/>
    </location>
</feature>